<feature type="active site" evidence="13">
    <location>
        <position position="117"/>
    </location>
</feature>
<keyword evidence="4 13" id="KW-0963">Cytoplasm</keyword>
<comment type="pathway">
    <text evidence="1 13">Lipid metabolism; fatty acid biosynthesis.</text>
</comment>
<dbReference type="GO" id="GO:0044550">
    <property type="term" value="P:secondary metabolite biosynthetic process"/>
    <property type="evidence" value="ECO:0007669"/>
    <property type="project" value="TreeGrafter"/>
</dbReference>
<name>A0A075WST9_9BACT</name>
<evidence type="ECO:0000256" key="2">
    <source>
        <dbReference type="ARBA" id="ARBA00008642"/>
    </source>
</evidence>
<feature type="domain" description="Beta-ketoacyl-[acyl-carrier-protein] synthase III N-terminal" evidence="15">
    <location>
        <begin position="111"/>
        <end position="191"/>
    </location>
</feature>
<dbReference type="Pfam" id="PF08541">
    <property type="entry name" value="ACP_syn_III_C"/>
    <property type="match status" value="1"/>
</dbReference>
<dbReference type="Proteomes" id="UP000028481">
    <property type="component" value="Chromosome"/>
</dbReference>
<dbReference type="GO" id="GO:0006633">
    <property type="term" value="P:fatty acid biosynthetic process"/>
    <property type="evidence" value="ECO:0007669"/>
    <property type="project" value="UniProtKB-UniRule"/>
</dbReference>
<dbReference type="PANTHER" id="PTHR34069:SF2">
    <property type="entry name" value="BETA-KETOACYL-[ACYL-CARRIER-PROTEIN] SYNTHASE III"/>
    <property type="match status" value="1"/>
</dbReference>
<organism evidence="16 17">
    <name type="scientific">Thermodesulfobacterium commune DSM 2178</name>
    <dbReference type="NCBI Taxonomy" id="289377"/>
    <lineage>
        <taxon>Bacteria</taxon>
        <taxon>Pseudomonadati</taxon>
        <taxon>Thermodesulfobacteriota</taxon>
        <taxon>Thermodesulfobacteria</taxon>
        <taxon>Thermodesulfobacteriales</taxon>
        <taxon>Thermodesulfobacteriaceae</taxon>
        <taxon>Thermodesulfobacterium</taxon>
    </lineage>
</organism>
<dbReference type="InterPro" id="IPR013747">
    <property type="entry name" value="ACP_syn_III_C"/>
</dbReference>
<dbReference type="InterPro" id="IPR013751">
    <property type="entry name" value="ACP_syn_III_N"/>
</dbReference>
<dbReference type="GO" id="GO:0005737">
    <property type="term" value="C:cytoplasm"/>
    <property type="evidence" value="ECO:0007669"/>
    <property type="project" value="UniProtKB-SubCell"/>
</dbReference>
<dbReference type="KEGG" id="tcm:HL41_00775"/>
<proteinExistence type="inferred from homology"/>
<protein>
    <recommendedName>
        <fullName evidence="3 13">Beta-ketoacyl-[acyl-carrier-protein] synthase III</fullName>
        <shortName evidence="13">Beta-ketoacyl-ACP synthase III</shortName>
        <shortName evidence="13">KAS III</shortName>
        <ecNumber evidence="3 13">2.3.1.180</ecNumber>
    </recommendedName>
    <alternativeName>
        <fullName evidence="13">3-oxoacyl-[acyl-carrier-protein] synthase 3</fullName>
    </alternativeName>
    <alternativeName>
        <fullName evidence="13">3-oxoacyl-[acyl-carrier-protein] synthase III</fullName>
    </alternativeName>
</protein>
<evidence type="ECO:0000256" key="8">
    <source>
        <dbReference type="ARBA" id="ARBA00023098"/>
    </source>
</evidence>
<dbReference type="RefSeq" id="WP_081856442.1">
    <property type="nucleotide sequence ID" value="NZ_CP008796.1"/>
</dbReference>
<evidence type="ECO:0000256" key="12">
    <source>
        <dbReference type="ARBA" id="ARBA00051096"/>
    </source>
</evidence>
<dbReference type="OrthoDB" id="9815506at2"/>
<dbReference type="STRING" id="289377.HL41_00775"/>
<keyword evidence="7 13" id="KW-0276">Fatty acid metabolism</keyword>
<evidence type="ECO:0000256" key="10">
    <source>
        <dbReference type="ARBA" id="ARBA00023268"/>
    </source>
</evidence>
<feature type="domain" description="Beta-ketoacyl-[acyl-carrier-protein] synthase III C-terminal" evidence="14">
    <location>
        <begin position="243"/>
        <end position="332"/>
    </location>
</feature>
<evidence type="ECO:0000256" key="7">
    <source>
        <dbReference type="ARBA" id="ARBA00022832"/>
    </source>
</evidence>
<gene>
    <name evidence="13" type="primary">fabH</name>
    <name evidence="16" type="ORF">HL41_00775</name>
</gene>
<reference evidence="16 17" key="1">
    <citation type="journal article" date="2015" name="Genome Announc.">
        <title>Genome Sequence of a Sulfate-Reducing Thermophilic Bacterium, Thermodesulfobacterium commune DSM 2178T (Phylum Thermodesulfobacteria).</title>
        <authorList>
            <person name="Bhatnagar S."/>
            <person name="Badger J.H."/>
            <person name="Madupu R."/>
            <person name="Khouri H.M."/>
            <person name="O'Connor E.M."/>
            <person name="Robb F.T."/>
            <person name="Ward N.L."/>
            <person name="Eisen J.A."/>
        </authorList>
    </citation>
    <scope>NUCLEOTIDE SEQUENCE [LARGE SCALE GENOMIC DNA]</scope>
    <source>
        <strain evidence="16 17">DSM 2178</strain>
    </source>
</reference>
<dbReference type="EC" id="2.3.1.180" evidence="3 13"/>
<comment type="similarity">
    <text evidence="2 13">Belongs to the thiolase-like superfamily. FabH family.</text>
</comment>
<sequence length="332" mass="36395">MCLNTVRSTILGMGMAVPPKVLTNHDLEKMVETSDAWITERTGIKERHILEDGENISQYAIKASKEALERAGISPEDLNLIICATVTPDYLIPSLAVLVQEGLGALRAGAFDLSATCSGFVYALSIADQFVKANPEWKVLVVGAEALSRKTNWQDRSICVLLGDGAGAAVVGKSTKPSQKGIIDFILGADGSKWPLLTLKGGGSAFFPFDDRLPKEEYYIKMQGREVFKFATRVMERLALELLERNGFSKEDLDLLVPHQANLRIIEYLRDRLNLPKEKVFVNIDKYGNTSAASIPIALYEAEKEGVLKEGDLVLLVAFGGGFTFGGVLLRW</sequence>
<dbReference type="EMBL" id="CP008796">
    <property type="protein sequence ID" value="AIH03478.1"/>
    <property type="molecule type" value="Genomic_DNA"/>
</dbReference>
<dbReference type="InterPro" id="IPR004655">
    <property type="entry name" value="FabH"/>
</dbReference>
<dbReference type="HOGENOM" id="CLU_039592_3_1_0"/>
<keyword evidence="8 13" id="KW-0443">Lipid metabolism</keyword>
<keyword evidence="11 13" id="KW-0012">Acyltransferase</keyword>
<comment type="subcellular location">
    <subcellularLocation>
        <location evidence="13">Cytoplasm</location>
    </subcellularLocation>
</comment>
<dbReference type="PANTHER" id="PTHR34069">
    <property type="entry name" value="3-OXOACYL-[ACYL-CARRIER-PROTEIN] SYNTHASE 3"/>
    <property type="match status" value="1"/>
</dbReference>
<accession>A0A075WST9</accession>
<keyword evidence="6 13" id="KW-0808">Transferase</keyword>
<dbReference type="FunFam" id="3.40.47.10:FF:000004">
    <property type="entry name" value="3-oxoacyl-[acyl-carrier-protein] synthase 3"/>
    <property type="match status" value="1"/>
</dbReference>
<evidence type="ECO:0000259" key="15">
    <source>
        <dbReference type="Pfam" id="PF08545"/>
    </source>
</evidence>
<keyword evidence="9 13" id="KW-0275">Fatty acid biosynthesis</keyword>
<comment type="function">
    <text evidence="13">Catalyzes the condensation reaction of fatty acid synthesis by the addition to an acyl acceptor of two carbons from malonyl-ACP. Catalyzes the first condensation reaction which initiates fatty acid synthesis and may therefore play a role in governing the total rate of fatty acid production. Possesses both acetoacetyl-ACP synthase and acetyl transacylase activities. Its substrate specificity determines the biosynthesis of branched-chain and/or straight-chain of fatty acids.</text>
</comment>
<dbReference type="UniPathway" id="UPA00094"/>
<dbReference type="SUPFAM" id="SSF53901">
    <property type="entry name" value="Thiolase-like"/>
    <property type="match status" value="1"/>
</dbReference>
<dbReference type="CDD" id="cd00830">
    <property type="entry name" value="KAS_III"/>
    <property type="match status" value="1"/>
</dbReference>
<dbReference type="Pfam" id="PF08545">
    <property type="entry name" value="ACP_syn_III"/>
    <property type="match status" value="1"/>
</dbReference>
<dbReference type="eggNOG" id="COG0332">
    <property type="taxonomic scope" value="Bacteria"/>
</dbReference>
<keyword evidence="10 13" id="KW-0511">Multifunctional enzyme</keyword>
<feature type="active site" evidence="13">
    <location>
        <position position="259"/>
    </location>
</feature>
<dbReference type="InterPro" id="IPR016039">
    <property type="entry name" value="Thiolase-like"/>
</dbReference>
<keyword evidence="5 13" id="KW-0444">Lipid biosynthesis</keyword>
<evidence type="ECO:0000313" key="16">
    <source>
        <dbReference type="EMBL" id="AIH03478.1"/>
    </source>
</evidence>
<keyword evidence="17" id="KW-1185">Reference proteome</keyword>
<evidence type="ECO:0000256" key="3">
    <source>
        <dbReference type="ARBA" id="ARBA00012333"/>
    </source>
</evidence>
<evidence type="ECO:0000256" key="11">
    <source>
        <dbReference type="ARBA" id="ARBA00023315"/>
    </source>
</evidence>
<comment type="catalytic activity">
    <reaction evidence="12">
        <text>malonyl-[ACP] + acetyl-CoA + H(+) = 3-oxobutanoyl-[ACP] + CO2 + CoA</text>
        <dbReference type="Rhea" id="RHEA:12080"/>
        <dbReference type="Rhea" id="RHEA-COMP:9623"/>
        <dbReference type="Rhea" id="RHEA-COMP:9625"/>
        <dbReference type="ChEBI" id="CHEBI:15378"/>
        <dbReference type="ChEBI" id="CHEBI:16526"/>
        <dbReference type="ChEBI" id="CHEBI:57287"/>
        <dbReference type="ChEBI" id="CHEBI:57288"/>
        <dbReference type="ChEBI" id="CHEBI:78449"/>
        <dbReference type="ChEBI" id="CHEBI:78450"/>
        <dbReference type="EC" id="2.3.1.180"/>
    </reaction>
    <physiologicalReaction direction="left-to-right" evidence="12">
        <dbReference type="Rhea" id="RHEA:12081"/>
    </physiologicalReaction>
</comment>
<dbReference type="NCBIfam" id="NF006829">
    <property type="entry name" value="PRK09352.1"/>
    <property type="match status" value="1"/>
</dbReference>
<evidence type="ECO:0000259" key="14">
    <source>
        <dbReference type="Pfam" id="PF08541"/>
    </source>
</evidence>
<dbReference type="PaxDb" id="289377-HL41_00775"/>
<comment type="domain">
    <text evidence="13">The last Arg residue of the ACP-binding site is essential for the weak association between ACP/AcpP and FabH.</text>
</comment>
<evidence type="ECO:0000256" key="13">
    <source>
        <dbReference type="HAMAP-Rule" id="MF_01815"/>
    </source>
</evidence>
<dbReference type="NCBIfam" id="TIGR00747">
    <property type="entry name" value="fabH"/>
    <property type="match status" value="1"/>
</dbReference>
<dbReference type="HAMAP" id="MF_01815">
    <property type="entry name" value="FabH"/>
    <property type="match status" value="1"/>
</dbReference>
<evidence type="ECO:0000256" key="9">
    <source>
        <dbReference type="ARBA" id="ARBA00023160"/>
    </source>
</evidence>
<feature type="region of interest" description="ACP-binding" evidence="13">
    <location>
        <begin position="260"/>
        <end position="264"/>
    </location>
</feature>
<evidence type="ECO:0000256" key="6">
    <source>
        <dbReference type="ARBA" id="ARBA00022679"/>
    </source>
</evidence>
<dbReference type="AlphaFoldDB" id="A0A075WST9"/>
<evidence type="ECO:0000313" key="17">
    <source>
        <dbReference type="Proteomes" id="UP000028481"/>
    </source>
</evidence>
<evidence type="ECO:0000256" key="1">
    <source>
        <dbReference type="ARBA" id="ARBA00005194"/>
    </source>
</evidence>
<evidence type="ECO:0000256" key="4">
    <source>
        <dbReference type="ARBA" id="ARBA00022490"/>
    </source>
</evidence>
<comment type="subunit">
    <text evidence="13">Homodimer.</text>
</comment>
<dbReference type="GO" id="GO:0004315">
    <property type="term" value="F:3-oxoacyl-[acyl-carrier-protein] synthase activity"/>
    <property type="evidence" value="ECO:0007669"/>
    <property type="project" value="InterPro"/>
</dbReference>
<dbReference type="GO" id="GO:0033818">
    <property type="term" value="F:beta-ketoacyl-acyl-carrier-protein synthase III activity"/>
    <property type="evidence" value="ECO:0007669"/>
    <property type="project" value="UniProtKB-UniRule"/>
</dbReference>
<feature type="active site" evidence="13">
    <location>
        <position position="289"/>
    </location>
</feature>
<dbReference type="Gene3D" id="3.40.47.10">
    <property type="match status" value="1"/>
</dbReference>
<evidence type="ECO:0000256" key="5">
    <source>
        <dbReference type="ARBA" id="ARBA00022516"/>
    </source>
</evidence>